<protein>
    <submittedName>
        <fullName evidence="1">Uncharacterized protein</fullName>
    </submittedName>
</protein>
<keyword evidence="2" id="KW-1185">Reference proteome</keyword>
<name>A0ACB6QJ64_9PLEO</name>
<comment type="caution">
    <text evidence="1">The sequence shown here is derived from an EMBL/GenBank/DDBJ whole genome shotgun (WGS) entry which is preliminary data.</text>
</comment>
<sequence length="75" mass="8160">MARQPQAQSLAKEGRLQLALVLIKSNPCLSICAAAAAYNVLESTLQTRLCGILPKRETILVNRKLSPIKEQSLVS</sequence>
<gene>
    <name evidence="1" type="ORF">BDR25DRAFT_377493</name>
</gene>
<dbReference type="EMBL" id="MU003525">
    <property type="protein sequence ID" value="KAF2466362.1"/>
    <property type="molecule type" value="Genomic_DNA"/>
</dbReference>
<dbReference type="Proteomes" id="UP000799755">
    <property type="component" value="Unassembled WGS sequence"/>
</dbReference>
<evidence type="ECO:0000313" key="1">
    <source>
        <dbReference type="EMBL" id="KAF2466362.1"/>
    </source>
</evidence>
<evidence type="ECO:0000313" key="2">
    <source>
        <dbReference type="Proteomes" id="UP000799755"/>
    </source>
</evidence>
<reference evidence="1" key="1">
    <citation type="journal article" date="2020" name="Stud. Mycol.">
        <title>101 Dothideomycetes genomes: a test case for predicting lifestyles and emergence of pathogens.</title>
        <authorList>
            <person name="Haridas S."/>
            <person name="Albert R."/>
            <person name="Binder M."/>
            <person name="Bloem J."/>
            <person name="Labutti K."/>
            <person name="Salamov A."/>
            <person name="Andreopoulos B."/>
            <person name="Baker S."/>
            <person name="Barry K."/>
            <person name="Bills G."/>
            <person name="Bluhm B."/>
            <person name="Cannon C."/>
            <person name="Castanera R."/>
            <person name="Culley D."/>
            <person name="Daum C."/>
            <person name="Ezra D."/>
            <person name="Gonzalez J."/>
            <person name="Henrissat B."/>
            <person name="Kuo A."/>
            <person name="Liang C."/>
            <person name="Lipzen A."/>
            <person name="Lutzoni F."/>
            <person name="Magnuson J."/>
            <person name="Mondo S."/>
            <person name="Nolan M."/>
            <person name="Ohm R."/>
            <person name="Pangilinan J."/>
            <person name="Park H.-J."/>
            <person name="Ramirez L."/>
            <person name="Alfaro M."/>
            <person name="Sun H."/>
            <person name="Tritt A."/>
            <person name="Yoshinaga Y."/>
            <person name="Zwiers L.-H."/>
            <person name="Turgeon B."/>
            <person name="Goodwin S."/>
            <person name="Spatafora J."/>
            <person name="Crous P."/>
            <person name="Grigoriev I."/>
        </authorList>
    </citation>
    <scope>NUCLEOTIDE SEQUENCE</scope>
    <source>
        <strain evidence="1">ATCC 200398</strain>
    </source>
</reference>
<accession>A0ACB6QJ64</accession>
<proteinExistence type="predicted"/>
<organism evidence="1 2">
    <name type="scientific">Lindgomyces ingoldianus</name>
    <dbReference type="NCBI Taxonomy" id="673940"/>
    <lineage>
        <taxon>Eukaryota</taxon>
        <taxon>Fungi</taxon>
        <taxon>Dikarya</taxon>
        <taxon>Ascomycota</taxon>
        <taxon>Pezizomycotina</taxon>
        <taxon>Dothideomycetes</taxon>
        <taxon>Pleosporomycetidae</taxon>
        <taxon>Pleosporales</taxon>
        <taxon>Lindgomycetaceae</taxon>
        <taxon>Lindgomyces</taxon>
    </lineage>
</organism>